<evidence type="ECO:0000313" key="3">
    <source>
        <dbReference type="Proteomes" id="UP000265520"/>
    </source>
</evidence>
<name>A0A392SK40_9FABA</name>
<comment type="caution">
    <text evidence="2">The sequence shown here is derived from an EMBL/GenBank/DDBJ whole genome shotgun (WGS) entry which is preliminary data.</text>
</comment>
<feature type="compositionally biased region" description="Polar residues" evidence="1">
    <location>
        <begin position="1"/>
        <end position="15"/>
    </location>
</feature>
<proteinExistence type="predicted"/>
<reference evidence="2 3" key="1">
    <citation type="journal article" date="2018" name="Front. Plant Sci.">
        <title>Red Clover (Trifolium pratense) and Zigzag Clover (T. medium) - A Picture of Genomic Similarities and Differences.</title>
        <authorList>
            <person name="Dluhosova J."/>
            <person name="Istvanek J."/>
            <person name="Nedelnik J."/>
            <person name="Repkova J."/>
        </authorList>
    </citation>
    <scope>NUCLEOTIDE SEQUENCE [LARGE SCALE GENOMIC DNA]</scope>
    <source>
        <strain evidence="3">cv. 10/8</strain>
        <tissue evidence="2">Leaf</tissue>
    </source>
</reference>
<organism evidence="2 3">
    <name type="scientific">Trifolium medium</name>
    <dbReference type="NCBI Taxonomy" id="97028"/>
    <lineage>
        <taxon>Eukaryota</taxon>
        <taxon>Viridiplantae</taxon>
        <taxon>Streptophyta</taxon>
        <taxon>Embryophyta</taxon>
        <taxon>Tracheophyta</taxon>
        <taxon>Spermatophyta</taxon>
        <taxon>Magnoliopsida</taxon>
        <taxon>eudicotyledons</taxon>
        <taxon>Gunneridae</taxon>
        <taxon>Pentapetalae</taxon>
        <taxon>rosids</taxon>
        <taxon>fabids</taxon>
        <taxon>Fabales</taxon>
        <taxon>Fabaceae</taxon>
        <taxon>Papilionoideae</taxon>
        <taxon>50 kb inversion clade</taxon>
        <taxon>NPAAA clade</taxon>
        <taxon>Hologalegina</taxon>
        <taxon>IRL clade</taxon>
        <taxon>Trifolieae</taxon>
        <taxon>Trifolium</taxon>
    </lineage>
</organism>
<keyword evidence="3" id="KW-1185">Reference proteome</keyword>
<dbReference type="AlphaFoldDB" id="A0A392SK40"/>
<dbReference type="Proteomes" id="UP000265520">
    <property type="component" value="Unassembled WGS sequence"/>
</dbReference>
<feature type="non-terminal residue" evidence="2">
    <location>
        <position position="1"/>
    </location>
</feature>
<protein>
    <submittedName>
        <fullName evidence="2">Uncharacterized protein</fullName>
    </submittedName>
</protein>
<evidence type="ECO:0000256" key="1">
    <source>
        <dbReference type="SAM" id="MobiDB-lite"/>
    </source>
</evidence>
<feature type="compositionally biased region" description="Pro residues" evidence="1">
    <location>
        <begin position="54"/>
        <end position="67"/>
    </location>
</feature>
<dbReference type="EMBL" id="LXQA010388381">
    <property type="protein sequence ID" value="MCI48574.1"/>
    <property type="molecule type" value="Genomic_DNA"/>
</dbReference>
<sequence>SSLIRSTPHNRTSSSMDKKHKHTLDEGSDKKRKNPKGYSMKWNTSGEGSSSQKPPSPPPSHQPTPPR</sequence>
<feature type="region of interest" description="Disordered" evidence="1">
    <location>
        <begin position="1"/>
        <end position="67"/>
    </location>
</feature>
<accession>A0A392SK40</accession>
<evidence type="ECO:0000313" key="2">
    <source>
        <dbReference type="EMBL" id="MCI48574.1"/>
    </source>
</evidence>